<evidence type="ECO:0000259" key="6">
    <source>
        <dbReference type="PROSITE" id="PS50066"/>
    </source>
</evidence>
<dbReference type="GO" id="GO:0000987">
    <property type="term" value="F:cis-regulatory region sequence-specific DNA binding"/>
    <property type="evidence" value="ECO:0007669"/>
    <property type="project" value="InterPro"/>
</dbReference>
<protein>
    <submittedName>
        <fullName evidence="7">Agamous-like MADS-box AGL82</fullName>
    </submittedName>
</protein>
<keyword evidence="8" id="KW-1185">Reference proteome</keyword>
<evidence type="ECO:0000256" key="4">
    <source>
        <dbReference type="ARBA" id="ARBA00023163"/>
    </source>
</evidence>
<dbReference type="Gramene" id="OE9A003920T1">
    <property type="protein sequence ID" value="OE9A003920C1"/>
    <property type="gene ID" value="OE9A003920"/>
</dbReference>
<dbReference type="GO" id="GO:0046983">
    <property type="term" value="F:protein dimerization activity"/>
    <property type="evidence" value="ECO:0007669"/>
    <property type="project" value="InterPro"/>
</dbReference>
<dbReference type="GO" id="GO:0005634">
    <property type="term" value="C:nucleus"/>
    <property type="evidence" value="ECO:0007669"/>
    <property type="project" value="UniProtKB-SubCell"/>
</dbReference>
<sequence>MTVSGESEVALVLVEVGEVRAVRRRRRRLMGRAKLTLELRNNHKACRVTFEKRRKGLEKKAYELSTLCGVKIGMILYGPAEGDEPVEPTIWPENREEIENLISSYKKRSDDDCRQRTYDLSFFFQNKVKKVQEELVKMRNKNIEVKYPTWDASYDNLTYDELKHFSSLLQAKIENVKSRINLMNQNQMNAQSIQENIYVYQSKLYYQQQQSLMPHGSFNMADPRLMMMPMNDGASSSSSNYIYNAEDTHGDYTYSNGGEIRGNYIGSEIPVSYICNAEDTYGNCTYSNGGEIRGNYINSEIPVSHGLGFGVLDNVPFSNAEMCSYLPNLYPMPQYSQFPVFSSPTLQLQAADTENYRRRHDFQLHNPM</sequence>
<evidence type="ECO:0000256" key="3">
    <source>
        <dbReference type="ARBA" id="ARBA00023125"/>
    </source>
</evidence>
<dbReference type="PRINTS" id="PR00404">
    <property type="entry name" value="MADSDOMAIN"/>
</dbReference>
<dbReference type="Pfam" id="PF00319">
    <property type="entry name" value="SRF-TF"/>
    <property type="match status" value="1"/>
</dbReference>
<organism evidence="7 8">
    <name type="scientific">Olea europaea subsp. europaea</name>
    <dbReference type="NCBI Taxonomy" id="158383"/>
    <lineage>
        <taxon>Eukaryota</taxon>
        <taxon>Viridiplantae</taxon>
        <taxon>Streptophyta</taxon>
        <taxon>Embryophyta</taxon>
        <taxon>Tracheophyta</taxon>
        <taxon>Spermatophyta</taxon>
        <taxon>Magnoliopsida</taxon>
        <taxon>eudicotyledons</taxon>
        <taxon>Gunneridae</taxon>
        <taxon>Pentapetalae</taxon>
        <taxon>asterids</taxon>
        <taxon>lamiids</taxon>
        <taxon>Lamiales</taxon>
        <taxon>Oleaceae</taxon>
        <taxon>Oleeae</taxon>
        <taxon>Olea</taxon>
    </lineage>
</organism>
<dbReference type="GO" id="GO:0000981">
    <property type="term" value="F:DNA-binding transcription factor activity, RNA polymerase II-specific"/>
    <property type="evidence" value="ECO:0007669"/>
    <property type="project" value="InterPro"/>
</dbReference>
<gene>
    <name evidence="7" type="ORF">OLEA9_A003920</name>
</gene>
<dbReference type="PROSITE" id="PS50066">
    <property type="entry name" value="MADS_BOX_2"/>
    <property type="match status" value="1"/>
</dbReference>
<dbReference type="AlphaFoldDB" id="A0A8S0U0T4"/>
<evidence type="ECO:0000313" key="8">
    <source>
        <dbReference type="Proteomes" id="UP000594638"/>
    </source>
</evidence>
<dbReference type="InterPro" id="IPR002100">
    <property type="entry name" value="TF_MADSbox"/>
</dbReference>
<dbReference type="OrthoDB" id="898323at2759"/>
<accession>A0A8S0U0T4</accession>
<dbReference type="SMART" id="SM00432">
    <property type="entry name" value="MADS"/>
    <property type="match status" value="1"/>
</dbReference>
<dbReference type="InterPro" id="IPR036879">
    <property type="entry name" value="TF_MADSbox_sf"/>
</dbReference>
<keyword evidence="2" id="KW-0805">Transcription regulation</keyword>
<dbReference type="InterPro" id="IPR050142">
    <property type="entry name" value="MADS-box/MEF2_TF"/>
</dbReference>
<dbReference type="SUPFAM" id="SSF55455">
    <property type="entry name" value="SRF-like"/>
    <property type="match status" value="1"/>
</dbReference>
<proteinExistence type="predicted"/>
<evidence type="ECO:0000256" key="1">
    <source>
        <dbReference type="ARBA" id="ARBA00004123"/>
    </source>
</evidence>
<dbReference type="PANTHER" id="PTHR48019">
    <property type="entry name" value="SERUM RESPONSE FACTOR HOMOLOG"/>
    <property type="match status" value="1"/>
</dbReference>
<comment type="caution">
    <text evidence="7">The sequence shown here is derived from an EMBL/GenBank/DDBJ whole genome shotgun (WGS) entry which is preliminary data.</text>
</comment>
<dbReference type="Proteomes" id="UP000594638">
    <property type="component" value="Unassembled WGS sequence"/>
</dbReference>
<evidence type="ECO:0000256" key="5">
    <source>
        <dbReference type="ARBA" id="ARBA00023242"/>
    </source>
</evidence>
<keyword evidence="3" id="KW-0238">DNA-binding</keyword>
<evidence type="ECO:0000256" key="2">
    <source>
        <dbReference type="ARBA" id="ARBA00023015"/>
    </source>
</evidence>
<reference evidence="7 8" key="1">
    <citation type="submission" date="2019-12" db="EMBL/GenBank/DDBJ databases">
        <authorList>
            <person name="Alioto T."/>
            <person name="Alioto T."/>
            <person name="Gomez Garrido J."/>
        </authorList>
    </citation>
    <scope>NUCLEOTIDE SEQUENCE [LARGE SCALE GENOMIC DNA]</scope>
</reference>
<keyword evidence="5" id="KW-0539">Nucleus</keyword>
<dbReference type="GO" id="GO:0045944">
    <property type="term" value="P:positive regulation of transcription by RNA polymerase II"/>
    <property type="evidence" value="ECO:0007669"/>
    <property type="project" value="InterPro"/>
</dbReference>
<comment type="subcellular location">
    <subcellularLocation>
        <location evidence="1">Nucleus</location>
    </subcellularLocation>
</comment>
<dbReference type="Gene3D" id="3.40.1810.10">
    <property type="entry name" value="Transcription factor, MADS-box"/>
    <property type="match status" value="1"/>
</dbReference>
<name>A0A8S0U0T4_OLEEU</name>
<dbReference type="InterPro" id="IPR033897">
    <property type="entry name" value="SRF-like_MADS-box"/>
</dbReference>
<keyword evidence="4" id="KW-0804">Transcription</keyword>
<dbReference type="EMBL" id="CACTIH010007345">
    <property type="protein sequence ID" value="CAA3010537.1"/>
    <property type="molecule type" value="Genomic_DNA"/>
</dbReference>
<dbReference type="CDD" id="cd00266">
    <property type="entry name" value="MADS_SRF_like"/>
    <property type="match status" value="1"/>
</dbReference>
<evidence type="ECO:0000313" key="7">
    <source>
        <dbReference type="EMBL" id="CAA3010537.1"/>
    </source>
</evidence>
<feature type="domain" description="MADS-box" evidence="6">
    <location>
        <begin position="30"/>
        <end position="78"/>
    </location>
</feature>